<keyword evidence="8 16" id="KW-0418">Kinase</keyword>
<dbReference type="SMART" id="SM00387">
    <property type="entry name" value="HATPase_c"/>
    <property type="match status" value="1"/>
</dbReference>
<evidence type="ECO:0000256" key="9">
    <source>
        <dbReference type="ARBA" id="ARBA00022989"/>
    </source>
</evidence>
<feature type="transmembrane region" description="Helical" evidence="13">
    <location>
        <begin position="206"/>
        <end position="225"/>
    </location>
</feature>
<dbReference type="RefSeq" id="WP_378256084.1">
    <property type="nucleotide sequence ID" value="NZ_JBHSIT010000004.1"/>
</dbReference>
<comment type="subcellular location">
    <subcellularLocation>
        <location evidence="3">Cell membrane</location>
    </subcellularLocation>
    <subcellularLocation>
        <location evidence="2">Membrane</location>
        <topology evidence="2">Multi-pass membrane protein</topology>
    </subcellularLocation>
</comment>
<dbReference type="Pfam" id="PF00672">
    <property type="entry name" value="HAMP"/>
    <property type="match status" value="1"/>
</dbReference>
<dbReference type="InterPro" id="IPR005467">
    <property type="entry name" value="His_kinase_dom"/>
</dbReference>
<dbReference type="Gene3D" id="3.30.565.10">
    <property type="entry name" value="Histidine kinase-like ATPase, C-terminal domain"/>
    <property type="match status" value="1"/>
</dbReference>
<name>A0ABV9TXS3_9ACTN</name>
<dbReference type="SMART" id="SM00388">
    <property type="entry name" value="HisKA"/>
    <property type="match status" value="1"/>
</dbReference>
<dbReference type="Proteomes" id="UP001595872">
    <property type="component" value="Unassembled WGS sequence"/>
</dbReference>
<evidence type="ECO:0000313" key="16">
    <source>
        <dbReference type="EMBL" id="MFC4908967.1"/>
    </source>
</evidence>
<dbReference type="SMART" id="SM00304">
    <property type="entry name" value="HAMP"/>
    <property type="match status" value="1"/>
</dbReference>
<evidence type="ECO:0000256" key="4">
    <source>
        <dbReference type="ARBA" id="ARBA00012438"/>
    </source>
</evidence>
<evidence type="ECO:0000256" key="8">
    <source>
        <dbReference type="ARBA" id="ARBA00022777"/>
    </source>
</evidence>
<dbReference type="Gene3D" id="1.10.287.130">
    <property type="match status" value="1"/>
</dbReference>
<evidence type="ECO:0000256" key="11">
    <source>
        <dbReference type="ARBA" id="ARBA00023136"/>
    </source>
</evidence>
<dbReference type="InterPro" id="IPR050428">
    <property type="entry name" value="TCS_sensor_his_kinase"/>
</dbReference>
<dbReference type="Pfam" id="PF02518">
    <property type="entry name" value="HATPase_c"/>
    <property type="match status" value="1"/>
</dbReference>
<reference evidence="17" key="1">
    <citation type="journal article" date="2019" name="Int. J. Syst. Evol. Microbiol.">
        <title>The Global Catalogue of Microorganisms (GCM) 10K type strain sequencing project: providing services to taxonomists for standard genome sequencing and annotation.</title>
        <authorList>
            <consortium name="The Broad Institute Genomics Platform"/>
            <consortium name="The Broad Institute Genome Sequencing Center for Infectious Disease"/>
            <person name="Wu L."/>
            <person name="Ma J."/>
        </authorList>
    </citation>
    <scope>NUCLEOTIDE SEQUENCE [LARGE SCALE GENOMIC DNA]</scope>
    <source>
        <strain evidence="17">KLKA75</strain>
    </source>
</reference>
<feature type="region of interest" description="Disordered" evidence="12">
    <location>
        <begin position="56"/>
        <end position="160"/>
    </location>
</feature>
<dbReference type="PANTHER" id="PTHR45436:SF15">
    <property type="entry name" value="SENSOR HISTIDINE KINASE CUSS"/>
    <property type="match status" value="1"/>
</dbReference>
<evidence type="ECO:0000256" key="3">
    <source>
        <dbReference type="ARBA" id="ARBA00004236"/>
    </source>
</evidence>
<dbReference type="SUPFAM" id="SSF158472">
    <property type="entry name" value="HAMP domain-like"/>
    <property type="match status" value="1"/>
</dbReference>
<evidence type="ECO:0000256" key="6">
    <source>
        <dbReference type="ARBA" id="ARBA00022679"/>
    </source>
</evidence>
<feature type="compositionally biased region" description="Low complexity" evidence="12">
    <location>
        <begin position="92"/>
        <end position="142"/>
    </location>
</feature>
<feature type="transmembrane region" description="Helical" evidence="13">
    <location>
        <begin position="12"/>
        <end position="32"/>
    </location>
</feature>
<dbReference type="InterPro" id="IPR036097">
    <property type="entry name" value="HisK_dim/P_sf"/>
</dbReference>
<evidence type="ECO:0000259" key="14">
    <source>
        <dbReference type="PROSITE" id="PS50109"/>
    </source>
</evidence>
<dbReference type="EMBL" id="JBHSIT010000004">
    <property type="protein sequence ID" value="MFC4908967.1"/>
    <property type="molecule type" value="Genomic_DNA"/>
</dbReference>
<dbReference type="CDD" id="cd00082">
    <property type="entry name" value="HisKA"/>
    <property type="match status" value="1"/>
</dbReference>
<dbReference type="InterPro" id="IPR003594">
    <property type="entry name" value="HATPase_dom"/>
</dbReference>
<evidence type="ECO:0000256" key="12">
    <source>
        <dbReference type="SAM" id="MobiDB-lite"/>
    </source>
</evidence>
<evidence type="ECO:0000259" key="15">
    <source>
        <dbReference type="PROSITE" id="PS50885"/>
    </source>
</evidence>
<evidence type="ECO:0000256" key="2">
    <source>
        <dbReference type="ARBA" id="ARBA00004141"/>
    </source>
</evidence>
<dbReference type="PROSITE" id="PS50885">
    <property type="entry name" value="HAMP"/>
    <property type="match status" value="1"/>
</dbReference>
<organism evidence="16 17">
    <name type="scientific">Actinomadura gamaensis</name>
    <dbReference type="NCBI Taxonomy" id="1763541"/>
    <lineage>
        <taxon>Bacteria</taxon>
        <taxon>Bacillati</taxon>
        <taxon>Actinomycetota</taxon>
        <taxon>Actinomycetes</taxon>
        <taxon>Streptosporangiales</taxon>
        <taxon>Thermomonosporaceae</taxon>
        <taxon>Actinomadura</taxon>
    </lineage>
</organism>
<evidence type="ECO:0000256" key="5">
    <source>
        <dbReference type="ARBA" id="ARBA00022553"/>
    </source>
</evidence>
<dbReference type="InterPro" id="IPR003661">
    <property type="entry name" value="HisK_dim/P_dom"/>
</dbReference>
<dbReference type="InterPro" id="IPR004358">
    <property type="entry name" value="Sig_transdc_His_kin-like_C"/>
</dbReference>
<evidence type="ECO:0000256" key="10">
    <source>
        <dbReference type="ARBA" id="ARBA00023012"/>
    </source>
</evidence>
<sequence>MRPTIRARLTLLYGGMFVVAGIVLLTLTYVLVQNSLQGPRGQLVNQIVTAAHVPSARAPMPGGTPDALTLLQVPQGGRPQTGTSATPPPQQAPAGQQPQAPVSQQPKSPAGQQPQAPASQQPKSPAGQQPQAPAGQQSKSPADQQPVTLGERQPQTRVLVGGKDESAALGTGFEGTKAAIFFQRQKVGGAADDFQKATLNSVLTQGAIALGLVALAALGLGWLMADRALRPVQRITETARRVARSHDLTERIGYDGPRDEVRELADTFDTMLGRLSRAFDGQRRFVANASHELRTPLAINRTLVDVAVRRRGASEDVRRLGESLLVVNERHERLIDGLLTLAGGENEVTERSPLDLADVARHVVDLASAANGEAAEREITVRGELASAPTTGDPVLLERLVQNLVENAVRHNRPGGTCRVMTGVHDGWTELTVTNTGPVVPAYETETIFEPFRRLGAERVRSDRGSGLGLSIVRAVAVAHGGTAEASPNPGGGLRVTVRLPNTGKM</sequence>
<dbReference type="CDD" id="cd06225">
    <property type="entry name" value="HAMP"/>
    <property type="match status" value="1"/>
</dbReference>
<proteinExistence type="predicted"/>
<keyword evidence="5" id="KW-0597">Phosphoprotein</keyword>
<keyword evidence="7 13" id="KW-0812">Transmembrane</keyword>
<dbReference type="PRINTS" id="PR00344">
    <property type="entry name" value="BCTRLSENSOR"/>
</dbReference>
<accession>A0ABV9TXS3</accession>
<evidence type="ECO:0000256" key="13">
    <source>
        <dbReference type="SAM" id="Phobius"/>
    </source>
</evidence>
<dbReference type="PANTHER" id="PTHR45436">
    <property type="entry name" value="SENSOR HISTIDINE KINASE YKOH"/>
    <property type="match status" value="1"/>
</dbReference>
<comment type="caution">
    <text evidence="16">The sequence shown here is derived from an EMBL/GenBank/DDBJ whole genome shotgun (WGS) entry which is preliminary data.</text>
</comment>
<evidence type="ECO:0000256" key="7">
    <source>
        <dbReference type="ARBA" id="ARBA00022692"/>
    </source>
</evidence>
<keyword evidence="6" id="KW-0808">Transferase</keyword>
<dbReference type="PROSITE" id="PS50109">
    <property type="entry name" value="HIS_KIN"/>
    <property type="match status" value="1"/>
</dbReference>
<dbReference type="InterPro" id="IPR036890">
    <property type="entry name" value="HATPase_C_sf"/>
</dbReference>
<comment type="catalytic activity">
    <reaction evidence="1">
        <text>ATP + protein L-histidine = ADP + protein N-phospho-L-histidine.</text>
        <dbReference type="EC" id="2.7.13.3"/>
    </reaction>
</comment>
<dbReference type="Gene3D" id="6.10.340.10">
    <property type="match status" value="1"/>
</dbReference>
<gene>
    <name evidence="16" type="ORF">ACFPCY_16710</name>
</gene>
<dbReference type="GO" id="GO:0016301">
    <property type="term" value="F:kinase activity"/>
    <property type="evidence" value="ECO:0007669"/>
    <property type="project" value="UniProtKB-KW"/>
</dbReference>
<feature type="domain" description="HAMP" evidence="15">
    <location>
        <begin position="226"/>
        <end position="280"/>
    </location>
</feature>
<feature type="domain" description="Histidine kinase" evidence="14">
    <location>
        <begin position="288"/>
        <end position="504"/>
    </location>
</feature>
<keyword evidence="11 13" id="KW-0472">Membrane</keyword>
<dbReference type="Pfam" id="PF00512">
    <property type="entry name" value="HisKA"/>
    <property type="match status" value="1"/>
</dbReference>
<dbReference type="CDD" id="cd00075">
    <property type="entry name" value="HATPase"/>
    <property type="match status" value="1"/>
</dbReference>
<dbReference type="SUPFAM" id="SSF55874">
    <property type="entry name" value="ATPase domain of HSP90 chaperone/DNA topoisomerase II/histidine kinase"/>
    <property type="match status" value="1"/>
</dbReference>
<dbReference type="SUPFAM" id="SSF47384">
    <property type="entry name" value="Homodimeric domain of signal transducing histidine kinase"/>
    <property type="match status" value="1"/>
</dbReference>
<keyword evidence="10" id="KW-0902">Two-component regulatory system</keyword>
<dbReference type="EC" id="2.7.13.3" evidence="4"/>
<dbReference type="InterPro" id="IPR003660">
    <property type="entry name" value="HAMP_dom"/>
</dbReference>
<keyword evidence="9 13" id="KW-1133">Transmembrane helix</keyword>
<keyword evidence="17" id="KW-1185">Reference proteome</keyword>
<evidence type="ECO:0000313" key="17">
    <source>
        <dbReference type="Proteomes" id="UP001595872"/>
    </source>
</evidence>
<evidence type="ECO:0000256" key="1">
    <source>
        <dbReference type="ARBA" id="ARBA00000085"/>
    </source>
</evidence>
<protein>
    <recommendedName>
        <fullName evidence="4">histidine kinase</fullName>
        <ecNumber evidence="4">2.7.13.3</ecNumber>
    </recommendedName>
</protein>